<reference evidence="3" key="1">
    <citation type="journal article" date="2005" name="J. Invertebr. Pathol.">
        <title>Molecular characterization of Agrotis segetum nucleopolyhedrovirus from Poland.</title>
        <authorList>
            <person name="Jakubowska A."/>
            <person name="van Oers M.M."/>
            <person name="Ziemnicka J."/>
            <person name="Lipa J.J."/>
            <person name="Vlak J.M."/>
        </authorList>
    </citation>
    <scope>NUCLEOTIDE SEQUENCE [LARGE SCALE GENOMIC DNA]</scope>
</reference>
<evidence type="ECO:0000313" key="3">
    <source>
        <dbReference type="Proteomes" id="UP000204644"/>
    </source>
</evidence>
<dbReference type="Pfam" id="PF07206">
    <property type="entry name" value="Baculo_LEF-10"/>
    <property type="match status" value="1"/>
</dbReference>
<feature type="region of interest" description="Disordered" evidence="1">
    <location>
        <begin position="55"/>
        <end position="76"/>
    </location>
</feature>
<name>Q287F8_NPVAS</name>
<evidence type="ECO:0000256" key="1">
    <source>
        <dbReference type="SAM" id="MobiDB-lite"/>
    </source>
</evidence>
<dbReference type="RefSeq" id="YP_529784.1">
    <property type="nucleotide sequence ID" value="NC_007921.1"/>
</dbReference>
<organism evidence="2 3">
    <name type="scientific">Agrotis segetum nuclear polyhedrosis virus</name>
    <name type="common">AsNPV</name>
    <dbReference type="NCBI Taxonomy" id="1962501"/>
    <lineage>
        <taxon>Viruses</taxon>
        <taxon>Viruses incertae sedis</taxon>
        <taxon>Naldaviricetes</taxon>
        <taxon>Lefavirales</taxon>
        <taxon>Baculoviridae</taxon>
        <taxon>Alphabaculovirus</taxon>
        <taxon>Alphabaculovirus agsegetum</taxon>
    </lineage>
</organism>
<proteinExistence type="predicted"/>
<dbReference type="Proteomes" id="UP000204644">
    <property type="component" value="Segment"/>
</dbReference>
<organismHost>
    <name type="scientific">Lepidoptera</name>
    <name type="common">moths &amp; butterflies</name>
    <dbReference type="NCBI Taxonomy" id="7088"/>
</organismHost>
<reference evidence="2 3" key="2">
    <citation type="journal article" date="2006" name="J. Gen. Virol.">
        <title>Genome sequence of an enhancin gene-rich nucleopolyhedrovirus (NPV) from Agrotis segetum: collinearity with Spodoptera exigua multiple NPV.</title>
        <authorList>
            <person name="Jakubowska A.K."/>
            <person name="Peters S.A."/>
            <person name="Ziemnicka J."/>
            <person name="Vlak J.M."/>
            <person name="van Oers M.M."/>
        </authorList>
    </citation>
    <scope>NUCLEOTIDE SEQUENCE [LARGE SCALE GENOMIC DNA]</scope>
</reference>
<keyword evidence="3" id="KW-1185">Reference proteome</keyword>
<dbReference type="OrthoDB" id="26385at10239"/>
<accession>Q287F8</accession>
<evidence type="ECO:0000313" key="2">
    <source>
        <dbReference type="EMBL" id="AAZ38280.1"/>
    </source>
</evidence>
<protein>
    <submittedName>
        <fullName evidence="2">LEF-10</fullName>
    </submittedName>
</protein>
<sequence>MSSPSIVAGDVVNDILRGNLELVDNSYIVLNVVEHESGTIKPVCLGEIGALQTDQADKHPMSNSSVSSELQSDQTL</sequence>
<dbReference type="EMBL" id="DQ123841">
    <property type="protein sequence ID" value="AAZ38280.1"/>
    <property type="molecule type" value="Genomic_DNA"/>
</dbReference>
<dbReference type="GeneID" id="3974276"/>
<dbReference type="InterPro" id="IPR009855">
    <property type="entry name" value="Baculo_LEF-10"/>
</dbReference>
<dbReference type="KEGG" id="vg:3974276"/>
<feature type="compositionally biased region" description="Polar residues" evidence="1">
    <location>
        <begin position="61"/>
        <end position="76"/>
    </location>
</feature>